<comment type="caution">
    <text evidence="2">The sequence shown here is derived from an EMBL/GenBank/DDBJ whole genome shotgun (WGS) entry which is preliminary data.</text>
</comment>
<sequence>MVLSVHSHMKLNFIKGEVEMESKIEKHRRKEGVQLFVNKELELEVRAVEINGEGWLVGKDVAEVLRYSNPSDALKTHVDEEDKKQIAYHDLQTLGLNDFGTKGGWLINESGFYSLILRSDMPNAKKFKRWVTSEVLPSIRKTGAYQNKPMSPMELLQLQYDVLKEHDKRFEEVDEKIEVLSNSMTIDYGQQEVINRIAKERMVQVLGGKDTPAYRELSKKVFSNLWKR</sequence>
<dbReference type="Pfam" id="PF10552">
    <property type="entry name" value="ORF6C"/>
    <property type="match status" value="1"/>
</dbReference>
<dbReference type="Pfam" id="PF02498">
    <property type="entry name" value="Bro-N"/>
    <property type="match status" value="1"/>
</dbReference>
<dbReference type="AlphaFoldDB" id="L1Q7V9"/>
<evidence type="ECO:0000313" key="2">
    <source>
        <dbReference type="EMBL" id="EKY24059.1"/>
    </source>
</evidence>
<dbReference type="PATRIC" id="fig|545697.3.peg.2769"/>
<dbReference type="SMART" id="SM01040">
    <property type="entry name" value="Bro-N"/>
    <property type="match status" value="1"/>
</dbReference>
<dbReference type="InterPro" id="IPR018878">
    <property type="entry name" value="ORF6C_dom"/>
</dbReference>
<evidence type="ECO:0000259" key="1">
    <source>
        <dbReference type="PROSITE" id="PS51750"/>
    </source>
</evidence>
<accession>L1Q7V9</accession>
<dbReference type="HOGENOM" id="CLU_046670_8_0_9"/>
<gene>
    <name evidence="2" type="ORF">HMPREF0216_02818</name>
</gene>
<evidence type="ECO:0000313" key="3">
    <source>
        <dbReference type="Proteomes" id="UP000010420"/>
    </source>
</evidence>
<protein>
    <submittedName>
        <fullName evidence="2">BRO family protein</fullName>
    </submittedName>
</protein>
<keyword evidence="3" id="KW-1185">Reference proteome</keyword>
<dbReference type="InterPro" id="IPR003497">
    <property type="entry name" value="BRO_N_domain"/>
</dbReference>
<dbReference type="STRING" id="545697.HMPREF0216_02818"/>
<name>L1Q7V9_9CLOT</name>
<proteinExistence type="predicted"/>
<dbReference type="EMBL" id="AMEZ01000091">
    <property type="protein sequence ID" value="EKY24059.1"/>
    <property type="molecule type" value="Genomic_DNA"/>
</dbReference>
<dbReference type="PANTHER" id="PTHR36180:SF2">
    <property type="entry name" value="BRO FAMILY PROTEIN"/>
    <property type="match status" value="1"/>
</dbReference>
<dbReference type="OrthoDB" id="9812611at2"/>
<dbReference type="PANTHER" id="PTHR36180">
    <property type="entry name" value="DNA-BINDING PROTEIN-RELATED-RELATED"/>
    <property type="match status" value="1"/>
</dbReference>
<dbReference type="Proteomes" id="UP000010420">
    <property type="component" value="Unassembled WGS sequence"/>
</dbReference>
<reference evidence="2 3" key="1">
    <citation type="submission" date="2012-05" db="EMBL/GenBank/DDBJ databases">
        <authorList>
            <person name="Weinstock G."/>
            <person name="Sodergren E."/>
            <person name="Lobos E.A."/>
            <person name="Fulton L."/>
            <person name="Fulton R."/>
            <person name="Courtney L."/>
            <person name="Fronick C."/>
            <person name="O'Laughlin M."/>
            <person name="Godfrey J."/>
            <person name="Wilson R.M."/>
            <person name="Miner T."/>
            <person name="Farmer C."/>
            <person name="Delehaunty K."/>
            <person name="Cordes M."/>
            <person name="Minx P."/>
            <person name="Tomlinson C."/>
            <person name="Chen J."/>
            <person name="Wollam A."/>
            <person name="Pepin K.H."/>
            <person name="Bhonagiri V."/>
            <person name="Zhang X."/>
            <person name="Suruliraj S."/>
            <person name="Warren W."/>
            <person name="Mitreva M."/>
            <person name="Mardis E.R."/>
            <person name="Wilson R.K."/>
        </authorList>
    </citation>
    <scope>NUCLEOTIDE SEQUENCE [LARGE SCALE GENOMIC DNA]</scope>
    <source>
        <strain evidence="2 3">DSM 1785</strain>
    </source>
</reference>
<dbReference type="eggNOG" id="COG3617">
    <property type="taxonomic scope" value="Bacteria"/>
</dbReference>
<feature type="domain" description="Bro-N" evidence="1">
    <location>
        <begin position="30"/>
        <end position="143"/>
    </location>
</feature>
<dbReference type="PROSITE" id="PS51750">
    <property type="entry name" value="BRO_N"/>
    <property type="match status" value="1"/>
</dbReference>
<organism evidence="2 3">
    <name type="scientific">Clostridium celatum DSM 1785</name>
    <dbReference type="NCBI Taxonomy" id="545697"/>
    <lineage>
        <taxon>Bacteria</taxon>
        <taxon>Bacillati</taxon>
        <taxon>Bacillota</taxon>
        <taxon>Clostridia</taxon>
        <taxon>Eubacteriales</taxon>
        <taxon>Clostridiaceae</taxon>
        <taxon>Clostridium</taxon>
    </lineage>
</organism>